<dbReference type="Proteomes" id="UP000427906">
    <property type="component" value="Chromosome"/>
</dbReference>
<dbReference type="InterPro" id="IPR001387">
    <property type="entry name" value="Cro/C1-type_HTH"/>
</dbReference>
<dbReference type="SMART" id="SM00530">
    <property type="entry name" value="HTH_XRE"/>
    <property type="match status" value="1"/>
</dbReference>
<protein>
    <submittedName>
        <fullName evidence="3">Transcriptional regulator</fullName>
    </submittedName>
</protein>
<dbReference type="SUPFAM" id="SSF47413">
    <property type="entry name" value="lambda repressor-like DNA-binding domains"/>
    <property type="match status" value="1"/>
</dbReference>
<dbReference type="Pfam" id="PF01381">
    <property type="entry name" value="HTH_3"/>
    <property type="match status" value="1"/>
</dbReference>
<proteinExistence type="predicted"/>
<name>A0A5K7Z6S4_9BACT</name>
<dbReference type="PANTHER" id="PTHR46558">
    <property type="entry name" value="TRACRIPTIONAL REGULATORY PROTEIN-RELATED-RELATED"/>
    <property type="match status" value="1"/>
</dbReference>
<reference evidence="3 4" key="1">
    <citation type="submission" date="2019-11" db="EMBL/GenBank/DDBJ databases">
        <title>Comparative genomics of hydrocarbon-degrading Desulfosarcina strains.</title>
        <authorList>
            <person name="Watanabe M."/>
            <person name="Kojima H."/>
            <person name="Fukui M."/>
        </authorList>
    </citation>
    <scope>NUCLEOTIDE SEQUENCE [LARGE SCALE GENOMIC DNA]</scope>
    <source>
        <strain evidence="3 4">PL12</strain>
    </source>
</reference>
<dbReference type="CDD" id="cd00093">
    <property type="entry name" value="HTH_XRE"/>
    <property type="match status" value="1"/>
</dbReference>
<dbReference type="GO" id="GO:0003677">
    <property type="term" value="F:DNA binding"/>
    <property type="evidence" value="ECO:0007669"/>
    <property type="project" value="UniProtKB-KW"/>
</dbReference>
<dbReference type="Gene3D" id="1.10.260.40">
    <property type="entry name" value="lambda repressor-like DNA-binding domains"/>
    <property type="match status" value="1"/>
</dbReference>
<dbReference type="PROSITE" id="PS50943">
    <property type="entry name" value="HTH_CROC1"/>
    <property type="match status" value="1"/>
</dbReference>
<dbReference type="InterPro" id="IPR010982">
    <property type="entry name" value="Lambda_DNA-bd_dom_sf"/>
</dbReference>
<keyword evidence="1" id="KW-0238">DNA-binding</keyword>
<evidence type="ECO:0000313" key="4">
    <source>
        <dbReference type="Proteomes" id="UP000427906"/>
    </source>
</evidence>
<evidence type="ECO:0000313" key="3">
    <source>
        <dbReference type="EMBL" id="BBO72207.1"/>
    </source>
</evidence>
<dbReference type="AlphaFoldDB" id="A0A5K7Z6S4"/>
<evidence type="ECO:0000256" key="1">
    <source>
        <dbReference type="ARBA" id="ARBA00023125"/>
    </source>
</evidence>
<sequence>MIKGDRIIMADKNVRKSFGKRLKALRKQKRWTQKELAAMADIGFSQFNKYECGLHIPPAEKLIELSRLLDTSVDYLLSGETPQDCSLHNTRLIKRFRELEHFDAEDQEAVIKLIDAMIVKNKVEGAIQPFAQKAS</sequence>
<dbReference type="PANTHER" id="PTHR46558:SF14">
    <property type="entry name" value="HTH-TYPE TRANSCRIPTIONAL REGULATOR ANSR"/>
    <property type="match status" value="1"/>
</dbReference>
<evidence type="ECO:0000259" key="2">
    <source>
        <dbReference type="PROSITE" id="PS50943"/>
    </source>
</evidence>
<feature type="domain" description="HTH cro/C1-type" evidence="2">
    <location>
        <begin position="22"/>
        <end position="76"/>
    </location>
</feature>
<dbReference type="EMBL" id="AP021874">
    <property type="protein sequence ID" value="BBO72207.1"/>
    <property type="molecule type" value="Genomic_DNA"/>
</dbReference>
<dbReference type="OrthoDB" id="5422754at2"/>
<dbReference type="KEGG" id="dalk:DSCA_61370"/>
<keyword evidence="4" id="KW-1185">Reference proteome</keyword>
<organism evidence="3 4">
    <name type="scientific">Desulfosarcina alkanivorans</name>
    <dbReference type="NCBI Taxonomy" id="571177"/>
    <lineage>
        <taxon>Bacteria</taxon>
        <taxon>Pseudomonadati</taxon>
        <taxon>Thermodesulfobacteriota</taxon>
        <taxon>Desulfobacteria</taxon>
        <taxon>Desulfobacterales</taxon>
        <taxon>Desulfosarcinaceae</taxon>
        <taxon>Desulfosarcina</taxon>
    </lineage>
</organism>
<dbReference type="RefSeq" id="WP_155319934.1">
    <property type="nucleotide sequence ID" value="NZ_AP021874.1"/>
</dbReference>
<accession>A0A5K7Z6S4</accession>
<gene>
    <name evidence="3" type="ORF">DSCA_61370</name>
</gene>